<evidence type="ECO:0000256" key="1">
    <source>
        <dbReference type="ARBA" id="ARBA00010641"/>
    </source>
</evidence>
<keyword evidence="5 7" id="KW-0238">DNA-binding</keyword>
<comment type="similarity">
    <text evidence="1 7">Belongs to the sigma-70 factor family. ECF subfamily.</text>
</comment>
<keyword evidence="4 7" id="KW-0731">Sigma factor</keyword>
<dbReference type="NCBIfam" id="TIGR02937">
    <property type="entry name" value="sigma70-ECF"/>
    <property type="match status" value="1"/>
</dbReference>
<evidence type="ECO:0000256" key="3">
    <source>
        <dbReference type="ARBA" id="ARBA00023015"/>
    </source>
</evidence>
<evidence type="ECO:0000259" key="8">
    <source>
        <dbReference type="Pfam" id="PF04542"/>
    </source>
</evidence>
<dbReference type="InterPro" id="IPR036388">
    <property type="entry name" value="WH-like_DNA-bd_sf"/>
</dbReference>
<dbReference type="EMBL" id="LVHI01000017">
    <property type="protein sequence ID" value="OAK53624.1"/>
    <property type="molecule type" value="Genomic_DNA"/>
</dbReference>
<sequence length="325" mass="36050">MTATVAEGDAFVAQFDPYRRELLAHCYRMTGSIHDAEDLLQETYIRAWRGYSKFEGRSSMRTWLYRIATNTCLTALEGKSKRPLPTGLGAPSSDPTDDLVERHEIPWLEPIADSDLSDSGDPASIVVGRESIRLAFIAALQHLSSRQRAALLMREVLQWKASEVAEALATTTTAVNSLLQRARAQLDEIAPSEDGVVEPSSAQTQELLTKYVDSFENYDIAQLVELFTQDAVWEMPPFVGWYQGGENIGALIRGNCPAKGAGDMRMVATSANGQPAYGLYMRDASGTHVPFQLHVVDIADDKVSHVTCFFDLTLFERFGLPERLR</sequence>
<feature type="domain" description="SnoaL-like" evidence="10">
    <location>
        <begin position="209"/>
        <end position="299"/>
    </location>
</feature>
<evidence type="ECO:0000313" key="12">
    <source>
        <dbReference type="Proteomes" id="UP000077519"/>
    </source>
</evidence>
<evidence type="ECO:0000256" key="2">
    <source>
        <dbReference type="ARBA" id="ARBA00011344"/>
    </source>
</evidence>
<proteinExistence type="inferred from homology"/>
<dbReference type="NCBIfam" id="TIGR02960">
    <property type="entry name" value="SigX5"/>
    <property type="match status" value="1"/>
</dbReference>
<dbReference type="AlphaFoldDB" id="A0A177YDK9"/>
<dbReference type="Gene3D" id="1.10.1740.10">
    <property type="match status" value="1"/>
</dbReference>
<dbReference type="PANTHER" id="PTHR43133:SF65">
    <property type="entry name" value="ECF RNA POLYMERASE SIGMA FACTOR SIGG"/>
    <property type="match status" value="1"/>
</dbReference>
<dbReference type="GO" id="GO:0006352">
    <property type="term" value="P:DNA-templated transcription initiation"/>
    <property type="evidence" value="ECO:0007669"/>
    <property type="project" value="InterPro"/>
</dbReference>
<dbReference type="GO" id="GO:0016987">
    <property type="term" value="F:sigma factor activity"/>
    <property type="evidence" value="ECO:0007669"/>
    <property type="project" value="UniProtKB-KW"/>
</dbReference>
<dbReference type="GO" id="GO:0003677">
    <property type="term" value="F:DNA binding"/>
    <property type="evidence" value="ECO:0007669"/>
    <property type="project" value="UniProtKB-KW"/>
</dbReference>
<evidence type="ECO:0000256" key="5">
    <source>
        <dbReference type="ARBA" id="ARBA00023125"/>
    </source>
</evidence>
<organism evidence="11 12">
    <name type="scientific">Rhodococcoides kyotonense</name>
    <dbReference type="NCBI Taxonomy" id="398843"/>
    <lineage>
        <taxon>Bacteria</taxon>
        <taxon>Bacillati</taxon>
        <taxon>Actinomycetota</taxon>
        <taxon>Actinomycetes</taxon>
        <taxon>Mycobacteriales</taxon>
        <taxon>Nocardiaceae</taxon>
        <taxon>Rhodococcoides</taxon>
    </lineage>
</organism>
<dbReference type="PANTHER" id="PTHR43133">
    <property type="entry name" value="RNA POLYMERASE ECF-TYPE SIGMA FACTO"/>
    <property type="match status" value="1"/>
</dbReference>
<feature type="domain" description="RNA polymerase sigma factor 70 region 4 type 2" evidence="9">
    <location>
        <begin position="134"/>
        <end position="186"/>
    </location>
</feature>
<dbReference type="Pfam" id="PF08281">
    <property type="entry name" value="Sigma70_r4_2"/>
    <property type="match status" value="1"/>
</dbReference>
<dbReference type="SUPFAM" id="SSF88946">
    <property type="entry name" value="Sigma2 domain of RNA polymerase sigma factors"/>
    <property type="match status" value="1"/>
</dbReference>
<reference evidence="11 12" key="1">
    <citation type="submission" date="2016-03" db="EMBL/GenBank/DDBJ databases">
        <title>Genome sequence of Rhodococcus kyotonensis KB10.</title>
        <authorList>
            <person name="Jeong H."/>
            <person name="Hong C.E."/>
            <person name="Jo S.H."/>
            <person name="Park J.M."/>
        </authorList>
    </citation>
    <scope>NUCLEOTIDE SEQUENCE [LARGE SCALE GENOMIC DNA]</scope>
    <source>
        <strain evidence="11 12">KB10</strain>
    </source>
</reference>
<feature type="domain" description="RNA polymerase sigma-70 region 2" evidence="8">
    <location>
        <begin position="16"/>
        <end position="80"/>
    </location>
</feature>
<dbReference type="Pfam" id="PF12680">
    <property type="entry name" value="SnoaL_2"/>
    <property type="match status" value="1"/>
</dbReference>
<protein>
    <recommendedName>
        <fullName evidence="7">RNA polymerase sigma factor</fullName>
    </recommendedName>
</protein>
<dbReference type="NCBIfam" id="NF006089">
    <property type="entry name" value="PRK08241.1"/>
    <property type="match status" value="1"/>
</dbReference>
<dbReference type="InterPro" id="IPR013325">
    <property type="entry name" value="RNA_pol_sigma_r2"/>
</dbReference>
<evidence type="ECO:0000313" key="11">
    <source>
        <dbReference type="EMBL" id="OAK53624.1"/>
    </source>
</evidence>
<dbReference type="InterPro" id="IPR014305">
    <property type="entry name" value="RNA_pol_sigma-G_actinobac"/>
</dbReference>
<dbReference type="InterPro" id="IPR000838">
    <property type="entry name" value="RNA_pol_sigma70_ECF_CS"/>
</dbReference>
<dbReference type="InterPro" id="IPR039425">
    <property type="entry name" value="RNA_pol_sigma-70-like"/>
</dbReference>
<dbReference type="Pfam" id="PF04542">
    <property type="entry name" value="Sigma70_r2"/>
    <property type="match status" value="1"/>
</dbReference>
<keyword evidence="12" id="KW-1185">Reference proteome</keyword>
<dbReference type="Proteomes" id="UP000077519">
    <property type="component" value="Unassembled WGS sequence"/>
</dbReference>
<dbReference type="SUPFAM" id="SSF54427">
    <property type="entry name" value="NTF2-like"/>
    <property type="match status" value="1"/>
</dbReference>
<evidence type="ECO:0000259" key="9">
    <source>
        <dbReference type="Pfam" id="PF08281"/>
    </source>
</evidence>
<evidence type="ECO:0000256" key="4">
    <source>
        <dbReference type="ARBA" id="ARBA00023082"/>
    </source>
</evidence>
<dbReference type="InterPro" id="IPR037401">
    <property type="entry name" value="SnoaL-like"/>
</dbReference>
<dbReference type="GO" id="GO:0006950">
    <property type="term" value="P:response to stress"/>
    <property type="evidence" value="ECO:0007669"/>
    <property type="project" value="UniProtKB-ARBA"/>
</dbReference>
<dbReference type="InterPro" id="IPR014284">
    <property type="entry name" value="RNA_pol_sigma-70_dom"/>
</dbReference>
<keyword evidence="3 7" id="KW-0805">Transcription regulation</keyword>
<dbReference type="InterPro" id="IPR013324">
    <property type="entry name" value="RNA_pol_sigma_r3/r4-like"/>
</dbReference>
<evidence type="ECO:0000259" key="10">
    <source>
        <dbReference type="Pfam" id="PF12680"/>
    </source>
</evidence>
<comment type="caution">
    <text evidence="11">The sequence shown here is derived from an EMBL/GenBank/DDBJ whole genome shotgun (WGS) entry which is preliminary data.</text>
</comment>
<accession>A0A177YDK9</accession>
<dbReference type="RefSeq" id="WP_068427166.1">
    <property type="nucleotide sequence ID" value="NZ_LVHI01000017.1"/>
</dbReference>
<evidence type="ECO:0000256" key="7">
    <source>
        <dbReference type="RuleBase" id="RU000716"/>
    </source>
</evidence>
<dbReference type="InterPro" id="IPR007627">
    <property type="entry name" value="RNA_pol_sigma70_r2"/>
</dbReference>
<dbReference type="InterPro" id="IPR013249">
    <property type="entry name" value="RNA_pol_sigma70_r4_t2"/>
</dbReference>
<gene>
    <name evidence="11" type="ORF">A3K89_22960</name>
</gene>
<evidence type="ECO:0000256" key="6">
    <source>
        <dbReference type="ARBA" id="ARBA00023163"/>
    </source>
</evidence>
<comment type="subunit">
    <text evidence="2">Interacts transiently with the RNA polymerase catalytic core formed by RpoA, RpoB, RpoC and RpoZ (2 alpha, 1 beta, 1 beta' and 1 omega subunit) to form the RNA polymerase holoenzyme that can initiate transcription.</text>
</comment>
<dbReference type="Gene3D" id="1.10.10.10">
    <property type="entry name" value="Winged helix-like DNA-binding domain superfamily/Winged helix DNA-binding domain"/>
    <property type="match status" value="1"/>
</dbReference>
<dbReference type="InterPro" id="IPR032710">
    <property type="entry name" value="NTF2-like_dom_sf"/>
</dbReference>
<name>A0A177YDK9_9NOCA</name>
<dbReference type="Gene3D" id="3.10.450.50">
    <property type="match status" value="1"/>
</dbReference>
<keyword evidence="6 7" id="KW-0804">Transcription</keyword>
<dbReference type="PROSITE" id="PS01063">
    <property type="entry name" value="SIGMA70_ECF"/>
    <property type="match status" value="1"/>
</dbReference>
<dbReference type="SUPFAM" id="SSF88659">
    <property type="entry name" value="Sigma3 and sigma4 domains of RNA polymerase sigma factors"/>
    <property type="match status" value="1"/>
</dbReference>